<proteinExistence type="predicted"/>
<name>A0A5N6NPE6_9ASTR</name>
<protein>
    <submittedName>
        <fullName evidence="1">Uncharacterized protein</fullName>
    </submittedName>
</protein>
<gene>
    <name evidence="1" type="ORF">E3N88_19021</name>
</gene>
<dbReference type="EMBL" id="SZYD01000010">
    <property type="protein sequence ID" value="KAD4982350.1"/>
    <property type="molecule type" value="Genomic_DNA"/>
</dbReference>
<organism evidence="1 2">
    <name type="scientific">Mikania micrantha</name>
    <name type="common">bitter vine</name>
    <dbReference type="NCBI Taxonomy" id="192012"/>
    <lineage>
        <taxon>Eukaryota</taxon>
        <taxon>Viridiplantae</taxon>
        <taxon>Streptophyta</taxon>
        <taxon>Embryophyta</taxon>
        <taxon>Tracheophyta</taxon>
        <taxon>Spermatophyta</taxon>
        <taxon>Magnoliopsida</taxon>
        <taxon>eudicotyledons</taxon>
        <taxon>Gunneridae</taxon>
        <taxon>Pentapetalae</taxon>
        <taxon>asterids</taxon>
        <taxon>campanulids</taxon>
        <taxon>Asterales</taxon>
        <taxon>Asteraceae</taxon>
        <taxon>Asteroideae</taxon>
        <taxon>Heliantheae alliance</taxon>
        <taxon>Eupatorieae</taxon>
        <taxon>Mikania</taxon>
    </lineage>
</organism>
<dbReference type="AlphaFoldDB" id="A0A5N6NPE6"/>
<sequence length="143" mass="16511">MTTGEWVSRMTYSANGRSNEFFRRMSVENEAYSANENGEGAIRRMRPIRRMRGYSAELIRPSVDFEWKSSRIKSQCSDTTLLDRLGIRKQSESNRKLLDSLWNSAESYSRVFQSKPTETVVIRGCKNNVEATIEHHGLRIELG</sequence>
<dbReference type="Proteomes" id="UP000326396">
    <property type="component" value="Linkage Group LG18"/>
</dbReference>
<comment type="caution">
    <text evidence="1">The sequence shown here is derived from an EMBL/GenBank/DDBJ whole genome shotgun (WGS) entry which is preliminary data.</text>
</comment>
<keyword evidence="2" id="KW-1185">Reference proteome</keyword>
<reference evidence="1 2" key="1">
    <citation type="submission" date="2019-05" db="EMBL/GenBank/DDBJ databases">
        <title>Mikania micrantha, genome provides insights into the molecular mechanism of rapid growth.</title>
        <authorList>
            <person name="Liu B."/>
        </authorList>
    </citation>
    <scope>NUCLEOTIDE SEQUENCE [LARGE SCALE GENOMIC DNA]</scope>
    <source>
        <strain evidence="1">NLD-2019</strain>
        <tissue evidence="1">Leaf</tissue>
    </source>
</reference>
<evidence type="ECO:0000313" key="2">
    <source>
        <dbReference type="Proteomes" id="UP000326396"/>
    </source>
</evidence>
<evidence type="ECO:0000313" key="1">
    <source>
        <dbReference type="EMBL" id="KAD4982350.1"/>
    </source>
</evidence>
<accession>A0A5N6NPE6</accession>